<evidence type="ECO:0000259" key="1">
    <source>
        <dbReference type="Pfam" id="PF18480"/>
    </source>
</evidence>
<gene>
    <name evidence="2" type="ORF">S12H4_30467</name>
</gene>
<evidence type="ECO:0000313" key="2">
    <source>
        <dbReference type="EMBL" id="GAI90140.1"/>
    </source>
</evidence>
<protein>
    <recommendedName>
        <fullName evidence="1">DUF5615 domain-containing protein</fullName>
    </recommendedName>
</protein>
<dbReference type="EMBL" id="BARW01017672">
    <property type="protein sequence ID" value="GAI90140.1"/>
    <property type="molecule type" value="Genomic_DNA"/>
</dbReference>
<name>X1TRF6_9ZZZZ</name>
<sequence length="50" mass="5736">MQFLIDEDLPRSTGDLLRSYGHKAIDVRDIGLRGERVHKLLPMLKVETCV</sequence>
<dbReference type="AlphaFoldDB" id="X1TRF6"/>
<feature type="domain" description="DUF5615" evidence="1">
    <location>
        <begin position="1"/>
        <end position="34"/>
    </location>
</feature>
<dbReference type="InterPro" id="IPR041049">
    <property type="entry name" value="DUF5615"/>
</dbReference>
<proteinExistence type="predicted"/>
<comment type="caution">
    <text evidence="2">The sequence shown here is derived from an EMBL/GenBank/DDBJ whole genome shotgun (WGS) entry which is preliminary data.</text>
</comment>
<accession>X1TRF6</accession>
<reference evidence="2" key="1">
    <citation type="journal article" date="2014" name="Front. Microbiol.">
        <title>High frequency of phylogenetically diverse reductive dehalogenase-homologous genes in deep subseafloor sedimentary metagenomes.</title>
        <authorList>
            <person name="Kawai M."/>
            <person name="Futagami T."/>
            <person name="Toyoda A."/>
            <person name="Takaki Y."/>
            <person name="Nishi S."/>
            <person name="Hori S."/>
            <person name="Arai W."/>
            <person name="Tsubouchi T."/>
            <person name="Morono Y."/>
            <person name="Uchiyama I."/>
            <person name="Ito T."/>
            <person name="Fujiyama A."/>
            <person name="Inagaki F."/>
            <person name="Takami H."/>
        </authorList>
    </citation>
    <scope>NUCLEOTIDE SEQUENCE</scope>
    <source>
        <strain evidence="2">Expedition CK06-06</strain>
    </source>
</reference>
<dbReference type="Pfam" id="PF18480">
    <property type="entry name" value="DUF5615"/>
    <property type="match status" value="1"/>
</dbReference>
<organism evidence="2">
    <name type="scientific">marine sediment metagenome</name>
    <dbReference type="NCBI Taxonomy" id="412755"/>
    <lineage>
        <taxon>unclassified sequences</taxon>
        <taxon>metagenomes</taxon>
        <taxon>ecological metagenomes</taxon>
    </lineage>
</organism>